<keyword evidence="3" id="KW-1185">Reference proteome</keyword>
<dbReference type="SUPFAM" id="SSF51735">
    <property type="entry name" value="NAD(P)-binding Rossmann-fold domains"/>
    <property type="match status" value="1"/>
</dbReference>
<dbReference type="Gene3D" id="3.40.50.720">
    <property type="entry name" value="NAD(P)-binding Rossmann-like Domain"/>
    <property type="match status" value="1"/>
</dbReference>
<dbReference type="AlphaFoldDB" id="L8X673"/>
<evidence type="ECO:0000313" key="2">
    <source>
        <dbReference type="EMBL" id="ELU44602.1"/>
    </source>
</evidence>
<dbReference type="PRINTS" id="PR00081">
    <property type="entry name" value="GDHRDH"/>
</dbReference>
<comment type="similarity">
    <text evidence="1">Belongs to the short-chain dehydrogenases/reductases (SDR) family.</text>
</comment>
<gene>
    <name evidence="2" type="ORF">AG1IA_01344</name>
</gene>
<proteinExistence type="inferred from homology"/>
<dbReference type="InterPro" id="IPR036291">
    <property type="entry name" value="NAD(P)-bd_dom_sf"/>
</dbReference>
<protein>
    <submittedName>
        <fullName evidence="2">Rossman fold oxidoreductase</fullName>
    </submittedName>
</protein>
<dbReference type="GO" id="GO:0005737">
    <property type="term" value="C:cytoplasm"/>
    <property type="evidence" value="ECO:0007669"/>
    <property type="project" value="TreeGrafter"/>
</dbReference>
<dbReference type="EMBL" id="AFRT01000289">
    <property type="protein sequence ID" value="ELU44602.1"/>
    <property type="molecule type" value="Genomic_DNA"/>
</dbReference>
<dbReference type="InterPro" id="IPR051468">
    <property type="entry name" value="Fungal_SecMetab_SDRs"/>
</dbReference>
<evidence type="ECO:0000256" key="1">
    <source>
        <dbReference type="ARBA" id="ARBA00006484"/>
    </source>
</evidence>
<dbReference type="InterPro" id="IPR002347">
    <property type="entry name" value="SDR_fam"/>
</dbReference>
<evidence type="ECO:0000313" key="3">
    <source>
        <dbReference type="Proteomes" id="UP000011668"/>
    </source>
</evidence>
<dbReference type="Proteomes" id="UP000011668">
    <property type="component" value="Unassembled WGS sequence"/>
</dbReference>
<dbReference type="HOGENOM" id="CLU_010194_9_7_1"/>
<dbReference type="OMA" id="HRNVPKD"/>
<dbReference type="Pfam" id="PF00106">
    <property type="entry name" value="adh_short"/>
    <property type="match status" value="1"/>
</dbReference>
<dbReference type="CDD" id="cd05325">
    <property type="entry name" value="carb_red_sniffer_like_SDR_c"/>
    <property type="match status" value="1"/>
</dbReference>
<organism evidence="2 3">
    <name type="scientific">Thanatephorus cucumeris (strain AG1-IA)</name>
    <name type="common">Rice sheath blight fungus</name>
    <name type="synonym">Rhizoctonia solani</name>
    <dbReference type="NCBI Taxonomy" id="983506"/>
    <lineage>
        <taxon>Eukaryota</taxon>
        <taxon>Fungi</taxon>
        <taxon>Dikarya</taxon>
        <taxon>Basidiomycota</taxon>
        <taxon>Agaricomycotina</taxon>
        <taxon>Agaricomycetes</taxon>
        <taxon>Cantharellales</taxon>
        <taxon>Ceratobasidiaceae</taxon>
        <taxon>Rhizoctonia</taxon>
        <taxon>Rhizoctonia solani AG-1</taxon>
    </lineage>
</organism>
<reference evidence="2 3" key="1">
    <citation type="journal article" date="2013" name="Nat. Commun.">
        <title>The evolution and pathogenic mechanisms of the rice sheath blight pathogen.</title>
        <authorList>
            <person name="Zheng A."/>
            <person name="Lin R."/>
            <person name="Xu L."/>
            <person name="Qin P."/>
            <person name="Tang C."/>
            <person name="Ai P."/>
            <person name="Zhang D."/>
            <person name="Liu Y."/>
            <person name="Sun Z."/>
            <person name="Feng H."/>
            <person name="Wang Y."/>
            <person name="Chen Y."/>
            <person name="Liang X."/>
            <person name="Fu R."/>
            <person name="Li Q."/>
            <person name="Zhang J."/>
            <person name="Yu X."/>
            <person name="Xie Z."/>
            <person name="Ding L."/>
            <person name="Guan P."/>
            <person name="Tang J."/>
            <person name="Liang Y."/>
            <person name="Wang S."/>
            <person name="Deng Q."/>
            <person name="Li S."/>
            <person name="Zhu J."/>
            <person name="Wang L."/>
            <person name="Liu H."/>
            <person name="Li P."/>
        </authorList>
    </citation>
    <scope>NUCLEOTIDE SEQUENCE [LARGE SCALE GENOMIC DNA]</scope>
    <source>
        <strain evidence="3">AG-1 IA</strain>
    </source>
</reference>
<name>L8X673_THACA</name>
<dbReference type="PANTHER" id="PTHR43544:SF12">
    <property type="entry name" value="NAD(P)-BINDING ROSSMANN-FOLD SUPERFAMILY PROTEIN"/>
    <property type="match status" value="1"/>
</dbReference>
<comment type="caution">
    <text evidence="2">The sequence shown here is derived from an EMBL/GenBank/DDBJ whole genome shotgun (WGS) entry which is preliminary data.</text>
</comment>
<dbReference type="GO" id="GO:0016491">
    <property type="term" value="F:oxidoreductase activity"/>
    <property type="evidence" value="ECO:0007669"/>
    <property type="project" value="TreeGrafter"/>
</dbReference>
<dbReference type="OrthoDB" id="5296at2759"/>
<sequence>MSVAVIQGCSKGLGRALAQNLLSTTNLNVIGTTASGTARAREAILSGVSNGSDTEKRLTTLDMDIRDESAIQKASKQVQEKFGDKPLRLLINVSGMLHAEKNVMQISHPEALRSFEINVIGHMLTFKHFVPLVGKEEGKEDDEGLLPGGRSVLASISARVGSIQDNELGGWYSYRASKAAVNQVIKTLSLELKARKVPGVALAYHPGTVRTDLSKDFVGPDFKAPSSGSKGREYGIFNPDEAASKMMNVVRGLDANASGSFLDWTGSKVKRWMCINKVGYNLYAQRQARAASKRSIGYAAWDALR</sequence>
<dbReference type="PANTHER" id="PTHR43544">
    <property type="entry name" value="SHORT-CHAIN DEHYDROGENASE/REDUCTASE"/>
    <property type="match status" value="1"/>
</dbReference>
<accession>L8X673</accession>